<protein>
    <recommendedName>
        <fullName evidence="4">Fatty acid desaturase</fullName>
    </recommendedName>
</protein>
<feature type="transmembrane region" description="Helical" evidence="1">
    <location>
        <begin position="26"/>
        <end position="44"/>
    </location>
</feature>
<feature type="transmembrane region" description="Helical" evidence="1">
    <location>
        <begin position="50"/>
        <end position="67"/>
    </location>
</feature>
<keyword evidence="1" id="KW-1133">Transmembrane helix</keyword>
<accession>A0ABW0JAH0</accession>
<reference evidence="3" key="1">
    <citation type="journal article" date="2019" name="Int. J. Syst. Evol. Microbiol.">
        <title>The Global Catalogue of Microorganisms (GCM) 10K type strain sequencing project: providing services to taxonomists for standard genome sequencing and annotation.</title>
        <authorList>
            <consortium name="The Broad Institute Genomics Platform"/>
            <consortium name="The Broad Institute Genome Sequencing Center for Infectious Disease"/>
            <person name="Wu L."/>
            <person name="Ma J."/>
        </authorList>
    </citation>
    <scope>NUCLEOTIDE SEQUENCE [LARGE SCALE GENOMIC DNA]</scope>
    <source>
        <strain evidence="3">CCUG 56042</strain>
    </source>
</reference>
<evidence type="ECO:0000313" key="3">
    <source>
        <dbReference type="Proteomes" id="UP001596103"/>
    </source>
</evidence>
<name>A0ABW0JAH0_9BURK</name>
<comment type="caution">
    <text evidence="2">The sequence shown here is derived from an EMBL/GenBank/DDBJ whole genome shotgun (WGS) entry which is preliminary data.</text>
</comment>
<dbReference type="RefSeq" id="WP_377712133.1">
    <property type="nucleotide sequence ID" value="NZ_JBHSMP010000017.1"/>
</dbReference>
<evidence type="ECO:0000256" key="1">
    <source>
        <dbReference type="SAM" id="Phobius"/>
    </source>
</evidence>
<organism evidence="2 3">
    <name type="scientific">Paraburkholderia denitrificans</name>
    <dbReference type="NCBI Taxonomy" id="694025"/>
    <lineage>
        <taxon>Bacteria</taxon>
        <taxon>Pseudomonadati</taxon>
        <taxon>Pseudomonadota</taxon>
        <taxon>Betaproteobacteria</taxon>
        <taxon>Burkholderiales</taxon>
        <taxon>Burkholderiaceae</taxon>
        <taxon>Paraburkholderia</taxon>
    </lineage>
</organism>
<proteinExistence type="predicted"/>
<keyword evidence="1" id="KW-0472">Membrane</keyword>
<keyword evidence="3" id="KW-1185">Reference proteome</keyword>
<gene>
    <name evidence="2" type="ORF">ACFPTO_14605</name>
</gene>
<dbReference type="Proteomes" id="UP001596103">
    <property type="component" value="Unassembled WGS sequence"/>
</dbReference>
<sequence>MDNKDFVDDIATRLSEIRRKKYREDLDLLSMALTALTILTGYWALTGDRLMLPVSVVFLLSSAITWWW</sequence>
<evidence type="ECO:0000313" key="2">
    <source>
        <dbReference type="EMBL" id="MFC5430023.1"/>
    </source>
</evidence>
<evidence type="ECO:0008006" key="4">
    <source>
        <dbReference type="Google" id="ProtNLM"/>
    </source>
</evidence>
<keyword evidence="1" id="KW-0812">Transmembrane</keyword>
<dbReference type="EMBL" id="JBHSMP010000017">
    <property type="protein sequence ID" value="MFC5430023.1"/>
    <property type="molecule type" value="Genomic_DNA"/>
</dbReference>